<evidence type="ECO:0000256" key="6">
    <source>
        <dbReference type="ARBA" id="ARBA00022679"/>
    </source>
</evidence>
<keyword evidence="13 14" id="KW-0472">Membrane</keyword>
<evidence type="ECO:0000256" key="1">
    <source>
        <dbReference type="ARBA" id="ARBA00000085"/>
    </source>
</evidence>
<dbReference type="AlphaFoldDB" id="A0A168P6F4"/>
<evidence type="ECO:0000259" key="15">
    <source>
        <dbReference type="PROSITE" id="PS50109"/>
    </source>
</evidence>
<dbReference type="PROSITE" id="PS50885">
    <property type="entry name" value="HAMP"/>
    <property type="match status" value="1"/>
</dbReference>
<dbReference type="RefSeq" id="WP_068649258.1">
    <property type="nucleotide sequence ID" value="NZ_CP043611.1"/>
</dbReference>
<comment type="subcellular location">
    <subcellularLocation>
        <location evidence="2">Cell membrane</location>
        <topology evidence="2">Multi-pass membrane protein</topology>
    </subcellularLocation>
</comment>
<gene>
    <name evidence="17" type="ORF">PBAT_10445</name>
</gene>
<dbReference type="CDD" id="cd18773">
    <property type="entry name" value="PDC1_HK_sensor"/>
    <property type="match status" value="1"/>
</dbReference>
<dbReference type="Gene3D" id="3.30.450.20">
    <property type="entry name" value="PAS domain"/>
    <property type="match status" value="1"/>
</dbReference>
<dbReference type="SUPFAM" id="SSF158472">
    <property type="entry name" value="HAMP domain-like"/>
    <property type="match status" value="1"/>
</dbReference>
<dbReference type="Pfam" id="PF02518">
    <property type="entry name" value="HATPase_c"/>
    <property type="match status" value="1"/>
</dbReference>
<evidence type="ECO:0000256" key="14">
    <source>
        <dbReference type="SAM" id="Phobius"/>
    </source>
</evidence>
<comment type="catalytic activity">
    <reaction evidence="1">
        <text>ATP + protein L-histidine = ADP + protein N-phospho-L-histidine.</text>
        <dbReference type="EC" id="2.7.13.3"/>
    </reaction>
</comment>
<dbReference type="Pfam" id="PF06580">
    <property type="entry name" value="His_kinase"/>
    <property type="match status" value="1"/>
</dbReference>
<dbReference type="GO" id="GO:0000155">
    <property type="term" value="F:phosphorelay sensor kinase activity"/>
    <property type="evidence" value="ECO:0007669"/>
    <property type="project" value="InterPro"/>
</dbReference>
<dbReference type="InterPro" id="IPR033479">
    <property type="entry name" value="dCache_1"/>
</dbReference>
<keyword evidence="8" id="KW-0547">Nucleotide-binding</keyword>
<dbReference type="OrthoDB" id="9776552at2"/>
<dbReference type="InterPro" id="IPR029151">
    <property type="entry name" value="Sensor-like_sf"/>
</dbReference>
<protein>
    <recommendedName>
        <fullName evidence="3">histidine kinase</fullName>
        <ecNumber evidence="3">2.7.13.3</ecNumber>
    </recommendedName>
</protein>
<dbReference type="InterPro" id="IPR003660">
    <property type="entry name" value="HAMP_dom"/>
</dbReference>
<dbReference type="EMBL" id="LVJI01000015">
    <property type="protein sequence ID" value="OAB46435.1"/>
    <property type="molecule type" value="Genomic_DNA"/>
</dbReference>
<dbReference type="Pfam" id="PF00672">
    <property type="entry name" value="HAMP"/>
    <property type="match status" value="1"/>
</dbReference>
<keyword evidence="9" id="KW-0418">Kinase</keyword>
<dbReference type="InterPro" id="IPR005467">
    <property type="entry name" value="His_kinase_dom"/>
</dbReference>
<sequence>MSNLRFLTLRTKLLVVLLMVSLVPMCVSAYLYYTYVVSAMAIELGASSVQITKQVQGKVDAFYKQLYSLSNMLSYNPNVQYLLTRQDDKMDAKTLAAMNDVEVQMIAIDQYRQLFSANKNSSNDLKGIFLYTDQGVLLHNVLETRLSVNDQFKHQNWFQQVRESNTPILISEHSQDYASNQSVVTFARRLQSSKDFTDKGTLFIDISPHTFEEFLSDIQIGSTGFVFLMDSIGKPVYDSERFPVQSMLIESTIASKIGENPYGSFTQQYEGEKTLISYSSSEKTGWTVVAAVPWSEIGQELERTVRLNFIILLIIATTVMIIVSGLISSRLTQPMIKLKQAMKLAESGNFSARIHHHRNDEFGLLSDNFNKMLHELKRLQQEIIQTRMREFELQLYSKESELIALRAQINPHFLYNTLNTMSSIGEVYNVREVSLLSSALAEMFRYSSTGGHFSTLSEEIHHVNAYLTIMQIRYGNRYEVHIEIHDYMMNVRVIKMMLQPIVENAFQHGLEKRSKGRIDIIGAHGDKEIVITVLDDGEGISENRLAELNSALRHGQLSEPMLNEHIGLINVQKRLQLHYDGGAYLHISSEYDGGTAVNIHIPYDPNVSHDGGGDLVPSSDRR</sequence>
<dbReference type="InterPro" id="IPR036890">
    <property type="entry name" value="HATPase_C_sf"/>
</dbReference>
<keyword evidence="11 14" id="KW-1133">Transmembrane helix</keyword>
<comment type="caution">
    <text evidence="17">The sequence shown here is derived from an EMBL/GenBank/DDBJ whole genome shotgun (WGS) entry which is preliminary data.</text>
</comment>
<dbReference type="InterPro" id="IPR003594">
    <property type="entry name" value="HATPase_dom"/>
</dbReference>
<evidence type="ECO:0000256" key="10">
    <source>
        <dbReference type="ARBA" id="ARBA00022840"/>
    </source>
</evidence>
<dbReference type="GO" id="GO:0005524">
    <property type="term" value="F:ATP binding"/>
    <property type="evidence" value="ECO:0007669"/>
    <property type="project" value="UniProtKB-KW"/>
</dbReference>
<organism evidence="17 18">
    <name type="scientific">Paenibacillus antarcticus</name>
    <dbReference type="NCBI Taxonomy" id="253703"/>
    <lineage>
        <taxon>Bacteria</taxon>
        <taxon>Bacillati</taxon>
        <taxon>Bacillota</taxon>
        <taxon>Bacilli</taxon>
        <taxon>Bacillales</taxon>
        <taxon>Paenibacillaceae</taxon>
        <taxon>Paenibacillus</taxon>
    </lineage>
</organism>
<feature type="domain" description="HAMP" evidence="16">
    <location>
        <begin position="329"/>
        <end position="381"/>
    </location>
</feature>
<evidence type="ECO:0000313" key="17">
    <source>
        <dbReference type="EMBL" id="OAB46435.1"/>
    </source>
</evidence>
<evidence type="ECO:0000256" key="5">
    <source>
        <dbReference type="ARBA" id="ARBA00022553"/>
    </source>
</evidence>
<dbReference type="Proteomes" id="UP000077355">
    <property type="component" value="Unassembled WGS sequence"/>
</dbReference>
<dbReference type="SUPFAM" id="SSF55874">
    <property type="entry name" value="ATPase domain of HSP90 chaperone/DNA topoisomerase II/histidine kinase"/>
    <property type="match status" value="1"/>
</dbReference>
<keyword evidence="5" id="KW-0597">Phosphoprotein</keyword>
<evidence type="ECO:0000256" key="8">
    <source>
        <dbReference type="ARBA" id="ARBA00022741"/>
    </source>
</evidence>
<dbReference type="Gene3D" id="3.30.565.10">
    <property type="entry name" value="Histidine kinase-like ATPase, C-terminal domain"/>
    <property type="match status" value="1"/>
</dbReference>
<dbReference type="CDD" id="cd06225">
    <property type="entry name" value="HAMP"/>
    <property type="match status" value="1"/>
</dbReference>
<keyword evidence="18" id="KW-1185">Reference proteome</keyword>
<keyword evidence="10" id="KW-0067">ATP-binding</keyword>
<feature type="domain" description="Histidine kinase" evidence="15">
    <location>
        <begin position="494"/>
        <end position="605"/>
    </location>
</feature>
<proteinExistence type="predicted"/>
<evidence type="ECO:0000256" key="13">
    <source>
        <dbReference type="ARBA" id="ARBA00023136"/>
    </source>
</evidence>
<name>A0A168P6F4_9BACL</name>
<keyword evidence="6" id="KW-0808">Transferase</keyword>
<evidence type="ECO:0000256" key="9">
    <source>
        <dbReference type="ARBA" id="ARBA00022777"/>
    </source>
</evidence>
<dbReference type="CDD" id="cd12912">
    <property type="entry name" value="PDC2_MCP_like"/>
    <property type="match status" value="1"/>
</dbReference>
<keyword evidence="12" id="KW-0902">Two-component regulatory system</keyword>
<evidence type="ECO:0000259" key="16">
    <source>
        <dbReference type="PROSITE" id="PS50885"/>
    </source>
</evidence>
<dbReference type="Pfam" id="PF02743">
    <property type="entry name" value="dCache_1"/>
    <property type="match status" value="1"/>
</dbReference>
<evidence type="ECO:0000256" key="7">
    <source>
        <dbReference type="ARBA" id="ARBA00022692"/>
    </source>
</evidence>
<keyword evidence="7 14" id="KW-0812">Transmembrane</keyword>
<evidence type="ECO:0000256" key="4">
    <source>
        <dbReference type="ARBA" id="ARBA00022475"/>
    </source>
</evidence>
<dbReference type="SUPFAM" id="SSF103190">
    <property type="entry name" value="Sensory domain-like"/>
    <property type="match status" value="1"/>
</dbReference>
<feature type="transmembrane region" description="Helical" evidence="14">
    <location>
        <begin position="307"/>
        <end position="327"/>
    </location>
</feature>
<keyword evidence="4" id="KW-1003">Cell membrane</keyword>
<dbReference type="InterPro" id="IPR010559">
    <property type="entry name" value="Sig_transdc_His_kin_internal"/>
</dbReference>
<dbReference type="SMART" id="SM00304">
    <property type="entry name" value="HAMP"/>
    <property type="match status" value="1"/>
</dbReference>
<dbReference type="InterPro" id="IPR050640">
    <property type="entry name" value="Bact_2-comp_sensor_kinase"/>
</dbReference>
<accession>A0A168P6F4</accession>
<dbReference type="PANTHER" id="PTHR34220:SF7">
    <property type="entry name" value="SENSOR HISTIDINE KINASE YPDA"/>
    <property type="match status" value="1"/>
</dbReference>
<dbReference type="EC" id="2.7.13.3" evidence="3"/>
<dbReference type="PROSITE" id="PS50109">
    <property type="entry name" value="HIS_KIN"/>
    <property type="match status" value="1"/>
</dbReference>
<evidence type="ECO:0000256" key="3">
    <source>
        <dbReference type="ARBA" id="ARBA00012438"/>
    </source>
</evidence>
<reference evidence="17 18" key="1">
    <citation type="submission" date="2016-03" db="EMBL/GenBank/DDBJ databases">
        <title>Draft genome sequence of Paenibacillus antarcticus CECT 5836.</title>
        <authorList>
            <person name="Shin S.-K."/>
            <person name="Yi H."/>
        </authorList>
    </citation>
    <scope>NUCLEOTIDE SEQUENCE [LARGE SCALE GENOMIC DNA]</scope>
    <source>
        <strain evidence="17 18">CECT 5836</strain>
    </source>
</reference>
<evidence type="ECO:0000256" key="12">
    <source>
        <dbReference type="ARBA" id="ARBA00023012"/>
    </source>
</evidence>
<dbReference type="GO" id="GO:0005886">
    <property type="term" value="C:plasma membrane"/>
    <property type="evidence" value="ECO:0007669"/>
    <property type="project" value="UniProtKB-SubCell"/>
</dbReference>
<dbReference type="PANTHER" id="PTHR34220">
    <property type="entry name" value="SENSOR HISTIDINE KINASE YPDA"/>
    <property type="match status" value="1"/>
</dbReference>
<evidence type="ECO:0000256" key="11">
    <source>
        <dbReference type="ARBA" id="ARBA00022989"/>
    </source>
</evidence>
<dbReference type="Gene3D" id="6.10.340.10">
    <property type="match status" value="1"/>
</dbReference>
<evidence type="ECO:0000256" key="2">
    <source>
        <dbReference type="ARBA" id="ARBA00004651"/>
    </source>
</evidence>
<evidence type="ECO:0000313" key="18">
    <source>
        <dbReference type="Proteomes" id="UP000077355"/>
    </source>
</evidence>